<feature type="transmembrane region" description="Helical" evidence="1">
    <location>
        <begin position="103"/>
        <end position="123"/>
    </location>
</feature>
<feature type="transmembrane region" description="Helical" evidence="1">
    <location>
        <begin position="45"/>
        <end position="66"/>
    </location>
</feature>
<evidence type="ECO:0000313" key="2">
    <source>
        <dbReference type="EMBL" id="OTA15307.1"/>
    </source>
</evidence>
<feature type="transmembrane region" description="Helical" evidence="1">
    <location>
        <begin position="12"/>
        <end position="39"/>
    </location>
</feature>
<proteinExistence type="predicted"/>
<dbReference type="STRING" id="40578.Xbed_03608"/>
<sequence>MNTKVKESKFYIVLRFYLLLIFLYFSDMTILLSMIWASYKITNSSSFLGIILSISIIIPFAIKKFFPKIDLLKLGMRKLFFLRIVIYSIFLISYYNGFLTDKYGFTLLSIFLGILNLSTLSTFESTNAKLVISGYISKKYASRIMQTVLQVGAFSGALIGGNLLNKYSFSDIILWISILDIIVCFLGFWVYINPIVSQTDSSNSVTYSNSSKKSKYIPLCISLGLIGLHISAFNILTPVIFQKINLWDSTMFGLASGLAGVGAFCAAFINIDKFKYLLPSISIIIFDILFCFSSNQFISITACFFIGFSINTVRINIRDDLISLSNNNQEAEHMGALSATYYSIFQATTPMAVGFLVSDYMIGVSLAPYLLPLAGIIILLSALIKSNKDIN</sequence>
<comment type="caution">
    <text evidence="2">The sequence shown here is derived from an EMBL/GenBank/DDBJ whole genome shotgun (WGS) entry which is preliminary data.</text>
</comment>
<evidence type="ECO:0000313" key="3">
    <source>
        <dbReference type="Proteomes" id="UP000194204"/>
    </source>
</evidence>
<feature type="transmembrane region" description="Helical" evidence="1">
    <location>
        <begin position="252"/>
        <end position="271"/>
    </location>
</feature>
<feature type="transmembrane region" description="Helical" evidence="1">
    <location>
        <begin position="78"/>
        <end position="97"/>
    </location>
</feature>
<dbReference type="AlphaFoldDB" id="A0A1Y2S9L2"/>
<dbReference type="EMBL" id="MUBK01000059">
    <property type="protein sequence ID" value="OTA15307.1"/>
    <property type="molecule type" value="Genomic_DNA"/>
</dbReference>
<evidence type="ECO:0008006" key="4">
    <source>
        <dbReference type="Google" id="ProtNLM"/>
    </source>
</evidence>
<feature type="transmembrane region" description="Helical" evidence="1">
    <location>
        <begin position="144"/>
        <end position="160"/>
    </location>
</feature>
<feature type="transmembrane region" description="Helical" evidence="1">
    <location>
        <begin position="216"/>
        <end position="240"/>
    </location>
</feature>
<dbReference type="RefSeq" id="WP_086114195.1">
    <property type="nucleotide sequence ID" value="NZ_CAWNHF010000166.1"/>
</dbReference>
<dbReference type="SUPFAM" id="SSF103473">
    <property type="entry name" value="MFS general substrate transporter"/>
    <property type="match status" value="1"/>
</dbReference>
<dbReference type="Gene3D" id="1.20.1250.20">
    <property type="entry name" value="MFS general substrate transporter like domains"/>
    <property type="match status" value="1"/>
</dbReference>
<evidence type="ECO:0000256" key="1">
    <source>
        <dbReference type="SAM" id="Phobius"/>
    </source>
</evidence>
<keyword evidence="1" id="KW-0812">Transmembrane</keyword>
<dbReference type="InterPro" id="IPR036259">
    <property type="entry name" value="MFS_trans_sf"/>
</dbReference>
<feature type="transmembrane region" description="Helical" evidence="1">
    <location>
        <begin position="283"/>
        <end position="310"/>
    </location>
</feature>
<name>A0A1Y2S9L2_9GAMM</name>
<protein>
    <recommendedName>
        <fullName evidence="4">MFS transporter</fullName>
    </recommendedName>
</protein>
<keyword evidence="1" id="KW-0472">Membrane</keyword>
<reference evidence="2 3" key="1">
    <citation type="submission" date="2017-01" db="EMBL/GenBank/DDBJ databases">
        <title>Deconstructing symbiosis and pathogenesis requirements using a combined genomic-metabolomic approach.</title>
        <authorList>
            <person name="Tobias N.J."/>
            <person name="Wolff H."/>
            <person name="Djahanschiri B."/>
            <person name="Ebersberger I."/>
            <person name="Bode H.B."/>
        </authorList>
    </citation>
    <scope>NUCLEOTIDE SEQUENCE [LARGE SCALE GENOMIC DNA]</scope>
    <source>
        <strain evidence="2 3">DSM 4764</strain>
    </source>
</reference>
<gene>
    <name evidence="2" type="ORF">Xbed_03608</name>
</gene>
<keyword evidence="1" id="KW-1133">Transmembrane helix</keyword>
<organism evidence="2 3">
    <name type="scientific">Xenorhabdus beddingii</name>
    <dbReference type="NCBI Taxonomy" id="40578"/>
    <lineage>
        <taxon>Bacteria</taxon>
        <taxon>Pseudomonadati</taxon>
        <taxon>Pseudomonadota</taxon>
        <taxon>Gammaproteobacteria</taxon>
        <taxon>Enterobacterales</taxon>
        <taxon>Morganellaceae</taxon>
        <taxon>Xenorhabdus</taxon>
    </lineage>
</organism>
<feature type="transmembrane region" description="Helical" evidence="1">
    <location>
        <begin position="360"/>
        <end position="384"/>
    </location>
</feature>
<keyword evidence="3" id="KW-1185">Reference proteome</keyword>
<feature type="transmembrane region" description="Helical" evidence="1">
    <location>
        <begin position="172"/>
        <end position="196"/>
    </location>
</feature>
<dbReference type="Proteomes" id="UP000194204">
    <property type="component" value="Unassembled WGS sequence"/>
</dbReference>
<accession>A0A1Y2S9L2</accession>